<keyword evidence="1" id="KW-0732">Signal</keyword>
<protein>
    <submittedName>
        <fullName evidence="2">Uncharacterized protein</fullName>
    </submittedName>
</protein>
<evidence type="ECO:0000313" key="2">
    <source>
        <dbReference type="EMBL" id="CAF1009019.1"/>
    </source>
</evidence>
<name>A0A814HFD6_9BILA</name>
<evidence type="ECO:0000256" key="1">
    <source>
        <dbReference type="SAM" id="SignalP"/>
    </source>
</evidence>
<dbReference type="Proteomes" id="UP000663881">
    <property type="component" value="Unassembled WGS sequence"/>
</dbReference>
<evidence type="ECO:0000313" key="3">
    <source>
        <dbReference type="EMBL" id="CAF3819547.1"/>
    </source>
</evidence>
<sequence length="122" mass="13840">MALFILCGSTTSFSTRFYLLALIALVLLCFSSYCSSSPIVSSITDSDQLPNDMDESSDDYGMNYDLPFRSSSHTSYPEQSRALSNERFIQLLLKSALNQPEYHYNKHNSKRYAIQAFHAMRG</sequence>
<gene>
    <name evidence="3" type="ORF">OKA104_LOCUS19586</name>
    <name evidence="2" type="ORF">VCS650_LOCUS15157</name>
</gene>
<organism evidence="2 4">
    <name type="scientific">Adineta steineri</name>
    <dbReference type="NCBI Taxonomy" id="433720"/>
    <lineage>
        <taxon>Eukaryota</taxon>
        <taxon>Metazoa</taxon>
        <taxon>Spiralia</taxon>
        <taxon>Gnathifera</taxon>
        <taxon>Rotifera</taxon>
        <taxon>Eurotatoria</taxon>
        <taxon>Bdelloidea</taxon>
        <taxon>Adinetida</taxon>
        <taxon>Adinetidae</taxon>
        <taxon>Adineta</taxon>
    </lineage>
</organism>
<dbReference type="OrthoDB" id="10030593at2759"/>
<dbReference type="AlphaFoldDB" id="A0A814HFD6"/>
<accession>A0A814HFD6</accession>
<dbReference type="EMBL" id="CAJOAY010001269">
    <property type="protein sequence ID" value="CAF3819547.1"/>
    <property type="molecule type" value="Genomic_DNA"/>
</dbReference>
<dbReference type="EMBL" id="CAJNON010000130">
    <property type="protein sequence ID" value="CAF1009019.1"/>
    <property type="molecule type" value="Genomic_DNA"/>
</dbReference>
<comment type="caution">
    <text evidence="2">The sequence shown here is derived from an EMBL/GenBank/DDBJ whole genome shotgun (WGS) entry which is preliminary data.</text>
</comment>
<feature type="signal peptide" evidence="1">
    <location>
        <begin position="1"/>
        <end position="36"/>
    </location>
</feature>
<feature type="chain" id="PRO_5035600733" evidence="1">
    <location>
        <begin position="37"/>
        <end position="122"/>
    </location>
</feature>
<reference evidence="2" key="1">
    <citation type="submission" date="2021-02" db="EMBL/GenBank/DDBJ databases">
        <authorList>
            <person name="Nowell W R."/>
        </authorList>
    </citation>
    <scope>NUCLEOTIDE SEQUENCE</scope>
</reference>
<evidence type="ECO:0000313" key="4">
    <source>
        <dbReference type="Proteomes" id="UP000663891"/>
    </source>
</evidence>
<dbReference type="Proteomes" id="UP000663891">
    <property type="component" value="Unassembled WGS sequence"/>
</dbReference>
<proteinExistence type="predicted"/>